<dbReference type="AlphaFoldDB" id="A0A2U9AYL8"/>
<keyword evidence="3" id="KW-1185">Reference proteome</keyword>
<feature type="region of interest" description="Disordered" evidence="1">
    <location>
        <begin position="1"/>
        <end position="27"/>
    </location>
</feature>
<protein>
    <submittedName>
        <fullName evidence="2">Uncharacterized protein</fullName>
    </submittedName>
</protein>
<evidence type="ECO:0000256" key="1">
    <source>
        <dbReference type="SAM" id="MobiDB-lite"/>
    </source>
</evidence>
<proteinExistence type="predicted"/>
<name>A0A2U9AYL8_SCOMX</name>
<organism evidence="2 3">
    <name type="scientific">Scophthalmus maximus</name>
    <name type="common">Turbot</name>
    <name type="synonym">Psetta maxima</name>
    <dbReference type="NCBI Taxonomy" id="52904"/>
    <lineage>
        <taxon>Eukaryota</taxon>
        <taxon>Metazoa</taxon>
        <taxon>Chordata</taxon>
        <taxon>Craniata</taxon>
        <taxon>Vertebrata</taxon>
        <taxon>Euteleostomi</taxon>
        <taxon>Actinopterygii</taxon>
        <taxon>Neopterygii</taxon>
        <taxon>Teleostei</taxon>
        <taxon>Neoteleostei</taxon>
        <taxon>Acanthomorphata</taxon>
        <taxon>Carangaria</taxon>
        <taxon>Pleuronectiformes</taxon>
        <taxon>Pleuronectoidei</taxon>
        <taxon>Scophthalmidae</taxon>
        <taxon>Scophthalmus</taxon>
    </lineage>
</organism>
<evidence type="ECO:0000313" key="2">
    <source>
        <dbReference type="EMBL" id="AWO96730.1"/>
    </source>
</evidence>
<evidence type="ECO:0000313" key="3">
    <source>
        <dbReference type="Proteomes" id="UP000246464"/>
    </source>
</evidence>
<accession>A0A2U9AYL8</accession>
<reference evidence="2 3" key="1">
    <citation type="submission" date="2017-12" db="EMBL/GenBank/DDBJ databases">
        <title>Integrating genomic resources of turbot (Scophthalmus maximus) in depth evaluation of genetic and physical mapping variation across individuals.</title>
        <authorList>
            <person name="Martinez P."/>
        </authorList>
    </citation>
    <scope>NUCLEOTIDE SEQUENCE [LARGE SCALE GENOMIC DNA]</scope>
</reference>
<dbReference type="Proteomes" id="UP000246464">
    <property type="component" value="Chromosome 1"/>
</dbReference>
<sequence>MERERGVGDVYSSLDRQTPHSGTGDLFETTTRGVKAVTGLGNGFISSKYIGCDMMAFKVASSTCGRW</sequence>
<gene>
    <name evidence="2" type="ORF">SMAX5B_011824</name>
</gene>
<dbReference type="EMBL" id="CP026243">
    <property type="protein sequence ID" value="AWO96730.1"/>
    <property type="molecule type" value="Genomic_DNA"/>
</dbReference>